<dbReference type="GeneTree" id="ENSGT00390000000596"/>
<feature type="compositionally biased region" description="Polar residues" evidence="2">
    <location>
        <begin position="451"/>
        <end position="464"/>
    </location>
</feature>
<feature type="compositionally biased region" description="Polar residues" evidence="2">
    <location>
        <begin position="406"/>
        <end position="415"/>
    </location>
</feature>
<reference evidence="3" key="1">
    <citation type="submission" date="2025-08" db="UniProtKB">
        <authorList>
            <consortium name="Ensembl"/>
        </authorList>
    </citation>
    <scope>IDENTIFICATION</scope>
</reference>
<reference evidence="3" key="2">
    <citation type="submission" date="2025-09" db="UniProtKB">
        <authorList>
            <consortium name="Ensembl"/>
        </authorList>
    </citation>
    <scope>IDENTIFICATION</scope>
</reference>
<dbReference type="Ensembl" id="ENSGMOT00000033956.1">
    <property type="protein sequence ID" value="ENSGMOP00000064246.1"/>
    <property type="gene ID" value="ENSGMOG00000029610.1"/>
</dbReference>
<feature type="coiled-coil region" evidence="1">
    <location>
        <begin position="198"/>
        <end position="232"/>
    </location>
</feature>
<gene>
    <name evidence="3" type="primary">ccdc13</name>
</gene>
<dbReference type="InterPro" id="IPR038929">
    <property type="entry name" value="CCDC13"/>
</dbReference>
<name>A0A8C5CPM8_GADMO</name>
<dbReference type="AlphaFoldDB" id="A0A8C5CPM8"/>
<feature type="region of interest" description="Disordered" evidence="2">
    <location>
        <begin position="18"/>
        <end position="39"/>
    </location>
</feature>
<feature type="coiled-coil region" evidence="1">
    <location>
        <begin position="131"/>
        <end position="165"/>
    </location>
</feature>
<dbReference type="RefSeq" id="XP_030220590.1">
    <property type="nucleotide sequence ID" value="XM_030364730.1"/>
</dbReference>
<evidence type="ECO:0000313" key="3">
    <source>
        <dbReference type="Ensembl" id="ENSGMOP00000064246.1"/>
    </source>
</evidence>
<organism evidence="3 4">
    <name type="scientific">Gadus morhua</name>
    <name type="common">Atlantic cod</name>
    <dbReference type="NCBI Taxonomy" id="8049"/>
    <lineage>
        <taxon>Eukaryota</taxon>
        <taxon>Metazoa</taxon>
        <taxon>Chordata</taxon>
        <taxon>Craniata</taxon>
        <taxon>Vertebrata</taxon>
        <taxon>Euteleostomi</taxon>
        <taxon>Actinopterygii</taxon>
        <taxon>Neopterygii</taxon>
        <taxon>Teleostei</taxon>
        <taxon>Neoteleostei</taxon>
        <taxon>Acanthomorphata</taxon>
        <taxon>Zeiogadaria</taxon>
        <taxon>Gadariae</taxon>
        <taxon>Gadiformes</taxon>
        <taxon>Gadoidei</taxon>
        <taxon>Gadidae</taxon>
        <taxon>Gadus</taxon>
    </lineage>
</organism>
<dbReference type="Proteomes" id="UP000694546">
    <property type="component" value="Chromosome 8"/>
</dbReference>
<feature type="coiled-coil region" evidence="1">
    <location>
        <begin position="67"/>
        <end position="94"/>
    </location>
</feature>
<evidence type="ECO:0000256" key="2">
    <source>
        <dbReference type="SAM" id="MobiDB-lite"/>
    </source>
</evidence>
<feature type="region of interest" description="Disordered" evidence="2">
    <location>
        <begin position="526"/>
        <end position="547"/>
    </location>
</feature>
<protein>
    <submittedName>
        <fullName evidence="3">Coiled-coil domain containing 13</fullName>
    </submittedName>
</protein>
<feature type="compositionally biased region" description="Basic residues" evidence="2">
    <location>
        <begin position="22"/>
        <end position="36"/>
    </location>
</feature>
<feature type="region of interest" description="Disordered" evidence="2">
    <location>
        <begin position="451"/>
        <end position="472"/>
    </location>
</feature>
<proteinExistence type="predicted"/>
<dbReference type="OrthoDB" id="10258312at2759"/>
<feature type="region of interest" description="Disordered" evidence="2">
    <location>
        <begin position="393"/>
        <end position="415"/>
    </location>
</feature>
<dbReference type="GO" id="GO:1905515">
    <property type="term" value="P:non-motile cilium assembly"/>
    <property type="evidence" value="ECO:0007669"/>
    <property type="project" value="TreeGrafter"/>
</dbReference>
<dbReference type="OMA" id="MELKSHS"/>
<accession>A0A8C5CPM8</accession>
<feature type="compositionally biased region" description="Low complexity" evidence="2">
    <location>
        <begin position="395"/>
        <end position="404"/>
    </location>
</feature>
<dbReference type="PANTHER" id="PTHR31935:SF1">
    <property type="entry name" value="COILED-COIL DOMAIN-CONTAINING PROTEIN 13"/>
    <property type="match status" value="1"/>
</dbReference>
<dbReference type="KEGG" id="gmh:115549490"/>
<dbReference type="PANTHER" id="PTHR31935">
    <property type="entry name" value="COILED-COIL DOMAIN-CONTAINING PROTEIN 13"/>
    <property type="match status" value="1"/>
</dbReference>
<sequence>MEDDDGLNDTLRQQFQALQNQQKRRLQKKQPRPHTHVTHETAEVQDNLNLSDQGSASDPHPHLNLKESLLQNEIQQLLDQVRELRDENGRLLKLASEKDFEINHLNKKRSEERLALGGTFGLAGDAAAAKIVELSKKNRELTAEVERATIKIKHGSKQIRELEMKLEDAAVHTPGQKFDTRLTQVSRSSEGCESSPAVKSLQDKLAAAQFKMTEYRNQIQAAKQEVKVAQKALLSEVGEEVNLQQLISSPGSFRGRSQQILALQSRVRDLEQQLAASTQRRHGSMEDELLGARVLQKTSPQDKNLGHIRNMEKEKREAFERLTAAYEGLLEIHKETKTKLEASRARNKSLTAEMKMLKVQISTLLDKGKHDDELVDTLLKQLTRLQEVLARHSQQQDAQSQYTQVPLGNSDTTPRNTLVQKLGQLVAEKEAKVKELEKEIQQLSLKREDTGSQSSFQTCNTQNLPEEGDSSKIITSTRPVSKHGHQLVPSNLGNSVELGEKEMKVRCVEADQRSLEARREAVTLEQQLEKAKLDPAKTSTRDASSRK</sequence>
<dbReference type="GO" id="GO:0034451">
    <property type="term" value="C:centriolar satellite"/>
    <property type="evidence" value="ECO:0007669"/>
    <property type="project" value="TreeGrafter"/>
</dbReference>
<dbReference type="CTD" id="152206"/>
<evidence type="ECO:0000313" key="4">
    <source>
        <dbReference type="Proteomes" id="UP000694546"/>
    </source>
</evidence>
<dbReference type="GeneID" id="115549490"/>
<evidence type="ECO:0000256" key="1">
    <source>
        <dbReference type="SAM" id="Coils"/>
    </source>
</evidence>
<dbReference type="GO" id="GO:0031122">
    <property type="term" value="P:cytoplasmic microtubule organization"/>
    <property type="evidence" value="ECO:0007669"/>
    <property type="project" value="TreeGrafter"/>
</dbReference>
<keyword evidence="1" id="KW-0175">Coiled coil</keyword>
<keyword evidence="4" id="KW-1185">Reference proteome</keyword>